<organism evidence="3 4">
    <name type="scientific">Coffea canephora</name>
    <name type="common">Robusta coffee</name>
    <dbReference type="NCBI Taxonomy" id="49390"/>
    <lineage>
        <taxon>Eukaryota</taxon>
        <taxon>Viridiplantae</taxon>
        <taxon>Streptophyta</taxon>
        <taxon>Embryophyta</taxon>
        <taxon>Tracheophyta</taxon>
        <taxon>Spermatophyta</taxon>
        <taxon>Magnoliopsida</taxon>
        <taxon>eudicotyledons</taxon>
        <taxon>Gunneridae</taxon>
        <taxon>Pentapetalae</taxon>
        <taxon>asterids</taxon>
        <taxon>lamiids</taxon>
        <taxon>Gentianales</taxon>
        <taxon>Rubiaceae</taxon>
        <taxon>Ixoroideae</taxon>
        <taxon>Gardenieae complex</taxon>
        <taxon>Bertiereae - Coffeeae clade</taxon>
        <taxon>Coffeeae</taxon>
        <taxon>Coffea</taxon>
    </lineage>
</organism>
<keyword evidence="4" id="KW-1185">Reference proteome</keyword>
<dbReference type="EMBL" id="HG739085">
    <property type="protein sequence ID" value="CDO97298.1"/>
    <property type="molecule type" value="Genomic_DNA"/>
</dbReference>
<evidence type="ECO:0000313" key="3">
    <source>
        <dbReference type="EMBL" id="CDO97298.1"/>
    </source>
</evidence>
<dbReference type="EMBL" id="HG739085">
    <property type="protein sequence ID" value="CDO97296.1"/>
    <property type="molecule type" value="Genomic_DNA"/>
</dbReference>
<proteinExistence type="predicted"/>
<reference evidence="4" key="2">
    <citation type="journal article" date="2014" name="Science">
        <title>The coffee genome provides insight into the convergent evolution of caffeine biosynthesis.</title>
        <authorList>
            <person name="Denoeud F."/>
            <person name="Carretero-Paulet L."/>
            <person name="Dereeper A."/>
            <person name="Droc G."/>
            <person name="Guyot R."/>
            <person name="Pietrella M."/>
            <person name="Zheng C."/>
            <person name="Alberti A."/>
            <person name="Anthony F."/>
            <person name="Aprea G."/>
            <person name="Aury J.M."/>
            <person name="Bento P."/>
            <person name="Bernard M."/>
            <person name="Bocs S."/>
            <person name="Campa C."/>
            <person name="Cenci A."/>
            <person name="Combes M.C."/>
            <person name="Crouzillat D."/>
            <person name="Da Silva C."/>
            <person name="Daddiego L."/>
            <person name="De Bellis F."/>
            <person name="Dussert S."/>
            <person name="Garsmeur O."/>
            <person name="Gayraud T."/>
            <person name="Guignon V."/>
            <person name="Jahn K."/>
            <person name="Jamilloux V."/>
            <person name="Joet T."/>
            <person name="Labadie K."/>
            <person name="Lan T."/>
            <person name="Leclercq J."/>
            <person name="Lepelley M."/>
            <person name="Leroy T."/>
            <person name="Li L.T."/>
            <person name="Librado P."/>
            <person name="Lopez L."/>
            <person name="Munoz A."/>
            <person name="Noel B."/>
            <person name="Pallavicini A."/>
            <person name="Perrotta G."/>
            <person name="Poncet V."/>
            <person name="Pot D."/>
            <person name="Priyono X."/>
            <person name="Rigoreau M."/>
            <person name="Rouard M."/>
            <person name="Rozas J."/>
            <person name="Tranchant-Dubreuil C."/>
            <person name="VanBuren R."/>
            <person name="Zhang Q."/>
            <person name="Andrade A.C."/>
            <person name="Argout X."/>
            <person name="Bertrand B."/>
            <person name="de Kochko A."/>
            <person name="Graziosi G."/>
            <person name="Henry R.J."/>
            <person name="Jayarama X."/>
            <person name="Ming R."/>
            <person name="Nagai C."/>
            <person name="Rounsley S."/>
            <person name="Sankoff D."/>
            <person name="Giuliano G."/>
            <person name="Albert V.A."/>
            <person name="Wincker P."/>
            <person name="Lashermes P."/>
        </authorList>
    </citation>
    <scope>NUCLEOTIDE SEQUENCE [LARGE SCALE GENOMIC DNA]</scope>
    <source>
        <strain evidence="4">cv. DH200-94</strain>
    </source>
</reference>
<dbReference type="Gramene" id="CDO97296">
    <property type="protein sequence ID" value="CDO97296"/>
    <property type="gene ID" value="GSCOC_T00014591001"/>
</dbReference>
<dbReference type="Gramene" id="CDO97298">
    <property type="protein sequence ID" value="CDO97298"/>
    <property type="gene ID" value="GSCOC_T00014599001"/>
</dbReference>
<name>A0A068TPK9_COFCA</name>
<evidence type="ECO:0000313" key="1">
    <source>
        <dbReference type="EMBL" id="CDO97296.1"/>
    </source>
</evidence>
<sequence length="30" mass="3406">MLVNRGRIMDGLDSEFYIDTRPSMSDAEDA</sequence>
<protein>
    <submittedName>
        <fullName evidence="3">Uncharacterized protein</fullName>
    </submittedName>
</protein>
<gene>
    <name evidence="1" type="ORF">GSCOC_T00014591001</name>
    <name evidence="2" type="ORF">GSCOC_T00014595001</name>
    <name evidence="3" type="ORF">GSCOC_T00014599001</name>
</gene>
<dbReference type="Proteomes" id="UP000295252">
    <property type="component" value="Chromosome IV"/>
</dbReference>
<dbReference type="AlphaFoldDB" id="A0A068TPK9"/>
<evidence type="ECO:0000313" key="2">
    <source>
        <dbReference type="EMBL" id="CDO97297.1"/>
    </source>
</evidence>
<dbReference type="InParanoid" id="A0A068TPK9"/>
<reference evidence="3" key="3">
    <citation type="submission" date="2014-06" db="EMBL/GenBank/DDBJ databases">
        <title>Structure and adaptive landscape of the coffee genome.</title>
        <authorList>
            <person name="Denoeud F."/>
            <person name="Wincker P."/>
            <person name="Lashermes P."/>
        </authorList>
    </citation>
    <scope>NUCLEOTIDE SEQUENCE [LARGE SCALE GENOMIC DNA]</scope>
    <source>
        <strain evidence="3">DH200</strain>
    </source>
</reference>
<evidence type="ECO:0000313" key="4">
    <source>
        <dbReference type="Proteomes" id="UP000295252"/>
    </source>
</evidence>
<dbReference type="Gramene" id="CDO97297">
    <property type="protein sequence ID" value="CDO97297"/>
    <property type="gene ID" value="GSCOC_T00014595001"/>
</dbReference>
<dbReference type="EMBL" id="HG739085">
    <property type="protein sequence ID" value="CDO97297.1"/>
    <property type="molecule type" value="Genomic_DNA"/>
</dbReference>
<reference evidence="3" key="1">
    <citation type="submission" date="2013-11" db="EMBL/GenBank/DDBJ databases">
        <authorList>
            <person name="Genoscope - CEA"/>
        </authorList>
    </citation>
    <scope>NUCLEOTIDE SEQUENCE</scope>
    <source>
        <strain evidence="3">DH200</strain>
    </source>
</reference>
<accession>A0A068TPK9</accession>